<comment type="caution">
    <text evidence="2">The sequence shown here is derived from an EMBL/GenBank/DDBJ whole genome shotgun (WGS) entry which is preliminary data.</text>
</comment>
<protein>
    <recommendedName>
        <fullName evidence="4">Reverse transcriptase domain-containing protein</fullName>
    </recommendedName>
</protein>
<reference evidence="2 3" key="1">
    <citation type="submission" date="2023-08" db="EMBL/GenBank/DDBJ databases">
        <title>A Necator americanus chromosomal reference genome.</title>
        <authorList>
            <person name="Ilik V."/>
            <person name="Petrzelkova K.J."/>
            <person name="Pardy F."/>
            <person name="Fuh T."/>
            <person name="Niatou-Singa F.S."/>
            <person name="Gouil Q."/>
            <person name="Baker L."/>
            <person name="Ritchie M.E."/>
            <person name="Jex A.R."/>
            <person name="Gazzola D."/>
            <person name="Li H."/>
            <person name="Toshio Fujiwara R."/>
            <person name="Zhan B."/>
            <person name="Aroian R.V."/>
            <person name="Pafco B."/>
            <person name="Schwarz E.M."/>
        </authorList>
    </citation>
    <scope>NUCLEOTIDE SEQUENCE [LARGE SCALE GENOMIC DNA]</scope>
    <source>
        <strain evidence="2 3">Aroian</strain>
        <tissue evidence="2">Whole animal</tissue>
    </source>
</reference>
<evidence type="ECO:0000313" key="2">
    <source>
        <dbReference type="EMBL" id="KAK6751102.1"/>
    </source>
</evidence>
<feature type="coiled-coil region" evidence="1">
    <location>
        <begin position="51"/>
        <end position="87"/>
    </location>
</feature>
<dbReference type="Proteomes" id="UP001303046">
    <property type="component" value="Unassembled WGS sequence"/>
</dbReference>
<keyword evidence="1" id="KW-0175">Coiled coil</keyword>
<evidence type="ECO:0008006" key="4">
    <source>
        <dbReference type="Google" id="ProtNLM"/>
    </source>
</evidence>
<gene>
    <name evidence="2" type="primary">Necator_chrIV.g16131</name>
    <name evidence="2" type="ORF">RB195_002835</name>
</gene>
<accession>A0ABR1DKV8</accession>
<keyword evidence="3" id="KW-1185">Reference proteome</keyword>
<evidence type="ECO:0000256" key="1">
    <source>
        <dbReference type="SAM" id="Coils"/>
    </source>
</evidence>
<organism evidence="2 3">
    <name type="scientific">Necator americanus</name>
    <name type="common">Human hookworm</name>
    <dbReference type="NCBI Taxonomy" id="51031"/>
    <lineage>
        <taxon>Eukaryota</taxon>
        <taxon>Metazoa</taxon>
        <taxon>Ecdysozoa</taxon>
        <taxon>Nematoda</taxon>
        <taxon>Chromadorea</taxon>
        <taxon>Rhabditida</taxon>
        <taxon>Rhabditina</taxon>
        <taxon>Rhabditomorpha</taxon>
        <taxon>Strongyloidea</taxon>
        <taxon>Ancylostomatidae</taxon>
        <taxon>Bunostominae</taxon>
        <taxon>Necator</taxon>
    </lineage>
</organism>
<proteinExistence type="predicted"/>
<sequence length="240" mass="27385">MDNIDEEYDRLLEHLHDCANKAESFKTTKRRLSLETLELIRQGGAARAAGIQELTSELARLCREAIKENLKEIRAEVLAEVAEARKSYTRRDFASHKTRMTALRNPKETTIASRRGMEVIIYFYCDLFDSHVPLPSHHLRKDGHVIPEVLSSEIRHAIMLVRNPTAPGSHRIRPEHLKNLPPVLVNILARLFKRYLSECKVPNSGRPARPCCCTKREIHMTSATIAQSAYCQSFTSSLQE</sequence>
<dbReference type="EMBL" id="JAVFWL010000004">
    <property type="protein sequence ID" value="KAK6751102.1"/>
    <property type="molecule type" value="Genomic_DNA"/>
</dbReference>
<name>A0ABR1DKV8_NECAM</name>
<evidence type="ECO:0000313" key="3">
    <source>
        <dbReference type="Proteomes" id="UP001303046"/>
    </source>
</evidence>